<gene>
    <name evidence="1" type="ORF">PBAH0796_LOCUS1025</name>
</gene>
<accession>A0A7R9ZVM6</accession>
<organism evidence="1">
    <name type="scientific">Pyrodinium bahamense</name>
    <dbReference type="NCBI Taxonomy" id="73915"/>
    <lineage>
        <taxon>Eukaryota</taxon>
        <taxon>Sar</taxon>
        <taxon>Alveolata</taxon>
        <taxon>Dinophyceae</taxon>
        <taxon>Gonyaulacales</taxon>
        <taxon>Pyrocystaceae</taxon>
        <taxon>Pyrodinium</taxon>
    </lineage>
</organism>
<proteinExistence type="predicted"/>
<dbReference type="AlphaFoldDB" id="A0A7R9ZVM6"/>
<sequence length="256" mass="29560">MGSARSLHLPQVHQSIRRQIVDSVRAGYLRVFFVLNLTASSCTYCEDSLQQQHDLERLLPAIQAIGADKVASLTFEPECCWPKLKDNLSYSDCFADNWACPPQWRSREICDENVREYERIFGVSFDWILQIRPDQQWLFPLGDLRRFQPNLLYMGWYSFTELSDHYSLVPRALMPTLTTIFRTESGDYICLTTDEVLELRRAGRCAFGSCGCWLQLQLRRLGVPLGRFPREIAATLRLKSSGDSELEYWDASLLVS</sequence>
<name>A0A7R9ZVM6_9DINO</name>
<reference evidence="1" key="1">
    <citation type="submission" date="2021-01" db="EMBL/GenBank/DDBJ databases">
        <authorList>
            <person name="Corre E."/>
            <person name="Pelletier E."/>
            <person name="Niang G."/>
            <person name="Scheremetjew M."/>
            <person name="Finn R."/>
            <person name="Kale V."/>
            <person name="Holt S."/>
            <person name="Cochrane G."/>
            <person name="Meng A."/>
            <person name="Brown T."/>
            <person name="Cohen L."/>
        </authorList>
    </citation>
    <scope>NUCLEOTIDE SEQUENCE</scope>
    <source>
        <strain evidence="1">Pbaha01</strain>
    </source>
</reference>
<evidence type="ECO:0000313" key="1">
    <source>
        <dbReference type="EMBL" id="CAD8345287.1"/>
    </source>
</evidence>
<dbReference type="EMBL" id="HBEG01001941">
    <property type="protein sequence ID" value="CAD8345287.1"/>
    <property type="molecule type" value="Transcribed_RNA"/>
</dbReference>
<protein>
    <submittedName>
        <fullName evidence="1">Uncharacterized protein</fullName>
    </submittedName>
</protein>